<evidence type="ECO:0000313" key="4">
    <source>
        <dbReference type="Proteomes" id="UP000231474"/>
    </source>
</evidence>
<sequence length="252" mass="29338">MISVVVLTKNEEKNIEACLKTLKWCDEIVVIDDNSSDKTVEIAKKLGAKVFIRDLNNDFSAQRNFALRQAQGDWILFIDADEQVSPQLRAEIKSATSNKQQAISGYYLRREDRIWGRVLKHGETTNVRLLRLAKKTAGTWKRRVDEYWGIAGQTDILKNPLIHYPHQTISEFLESINFFSSLNAQAFYDEGKRTTLLDWFKPPVKFIQNWIFRLGFLDGMPGFTVALMMSFHSFLVRAKLYLLWKREGGWRR</sequence>
<proteinExistence type="predicted"/>
<dbReference type="PANTHER" id="PTHR43630">
    <property type="entry name" value="POLY-BETA-1,6-N-ACETYL-D-GLUCOSAMINE SYNTHASE"/>
    <property type="match status" value="1"/>
</dbReference>
<dbReference type="AlphaFoldDB" id="A0A2M8L4D7"/>
<dbReference type="PANTHER" id="PTHR43630:SF2">
    <property type="entry name" value="GLYCOSYLTRANSFERASE"/>
    <property type="match status" value="1"/>
</dbReference>
<gene>
    <name evidence="3" type="ORF">COU95_00835</name>
</gene>
<keyword evidence="1" id="KW-0472">Membrane</keyword>
<dbReference type="Pfam" id="PF00535">
    <property type="entry name" value="Glycos_transf_2"/>
    <property type="match status" value="1"/>
</dbReference>
<organism evidence="3 4">
    <name type="scientific">Candidatus Shapirobacteria bacterium CG10_big_fil_rev_8_21_14_0_10_40_9</name>
    <dbReference type="NCBI Taxonomy" id="1974888"/>
    <lineage>
        <taxon>Bacteria</taxon>
        <taxon>Candidatus Shapironibacteriota</taxon>
    </lineage>
</organism>
<feature type="domain" description="Glycosyltransferase 2-like" evidence="2">
    <location>
        <begin position="3"/>
        <end position="112"/>
    </location>
</feature>
<dbReference type="InterPro" id="IPR001173">
    <property type="entry name" value="Glyco_trans_2-like"/>
</dbReference>
<name>A0A2M8L4D7_9BACT</name>
<dbReference type="InterPro" id="IPR029044">
    <property type="entry name" value="Nucleotide-diphossugar_trans"/>
</dbReference>
<comment type="caution">
    <text evidence="3">The sequence shown here is derived from an EMBL/GenBank/DDBJ whole genome shotgun (WGS) entry which is preliminary data.</text>
</comment>
<dbReference type="Gene3D" id="3.90.550.10">
    <property type="entry name" value="Spore Coat Polysaccharide Biosynthesis Protein SpsA, Chain A"/>
    <property type="match status" value="1"/>
</dbReference>
<protein>
    <recommendedName>
        <fullName evidence="2">Glycosyltransferase 2-like domain-containing protein</fullName>
    </recommendedName>
</protein>
<dbReference type="CDD" id="cd02511">
    <property type="entry name" value="Beta4Glucosyltransferase"/>
    <property type="match status" value="1"/>
</dbReference>
<dbReference type="EMBL" id="PFEK01000014">
    <property type="protein sequence ID" value="PJE67728.1"/>
    <property type="molecule type" value="Genomic_DNA"/>
</dbReference>
<evidence type="ECO:0000259" key="2">
    <source>
        <dbReference type="Pfam" id="PF00535"/>
    </source>
</evidence>
<reference evidence="4" key="1">
    <citation type="submission" date="2017-09" db="EMBL/GenBank/DDBJ databases">
        <title>Depth-based differentiation of microbial function through sediment-hosted aquifers and enrichment of novel symbionts in the deep terrestrial subsurface.</title>
        <authorList>
            <person name="Probst A.J."/>
            <person name="Ladd B."/>
            <person name="Jarett J.K."/>
            <person name="Geller-Mcgrath D.E."/>
            <person name="Sieber C.M.K."/>
            <person name="Emerson J.B."/>
            <person name="Anantharaman K."/>
            <person name="Thomas B.C."/>
            <person name="Malmstrom R."/>
            <person name="Stieglmeier M."/>
            <person name="Klingl A."/>
            <person name="Woyke T."/>
            <person name="Ryan C.M."/>
            <person name="Banfield J.F."/>
        </authorList>
    </citation>
    <scope>NUCLEOTIDE SEQUENCE [LARGE SCALE GENOMIC DNA]</scope>
</reference>
<keyword evidence="1" id="KW-1133">Transmembrane helix</keyword>
<dbReference type="Proteomes" id="UP000231474">
    <property type="component" value="Unassembled WGS sequence"/>
</dbReference>
<dbReference type="SUPFAM" id="SSF53448">
    <property type="entry name" value="Nucleotide-diphospho-sugar transferases"/>
    <property type="match status" value="1"/>
</dbReference>
<accession>A0A2M8L4D7</accession>
<feature type="transmembrane region" description="Helical" evidence="1">
    <location>
        <begin position="210"/>
        <end position="236"/>
    </location>
</feature>
<evidence type="ECO:0000256" key="1">
    <source>
        <dbReference type="SAM" id="Phobius"/>
    </source>
</evidence>
<keyword evidence="1" id="KW-0812">Transmembrane</keyword>
<evidence type="ECO:0000313" key="3">
    <source>
        <dbReference type="EMBL" id="PJE67728.1"/>
    </source>
</evidence>